<dbReference type="EMBL" id="MU006569">
    <property type="protein sequence ID" value="KAF2748564.1"/>
    <property type="molecule type" value="Genomic_DNA"/>
</dbReference>
<dbReference type="PANTHER" id="PTHR46300">
    <property type="entry name" value="P450, PUTATIVE (EUROFUNG)-RELATED-RELATED"/>
    <property type="match status" value="1"/>
</dbReference>
<reference evidence="10" key="1">
    <citation type="journal article" date="2020" name="Stud. Mycol.">
        <title>101 Dothideomycetes genomes: a test case for predicting lifestyles and emergence of pathogens.</title>
        <authorList>
            <person name="Haridas S."/>
            <person name="Albert R."/>
            <person name="Binder M."/>
            <person name="Bloem J."/>
            <person name="Labutti K."/>
            <person name="Salamov A."/>
            <person name="Andreopoulos B."/>
            <person name="Baker S."/>
            <person name="Barry K."/>
            <person name="Bills G."/>
            <person name="Bluhm B."/>
            <person name="Cannon C."/>
            <person name="Castanera R."/>
            <person name="Culley D."/>
            <person name="Daum C."/>
            <person name="Ezra D."/>
            <person name="Gonzalez J."/>
            <person name="Henrissat B."/>
            <person name="Kuo A."/>
            <person name="Liang C."/>
            <person name="Lipzen A."/>
            <person name="Lutzoni F."/>
            <person name="Magnuson J."/>
            <person name="Mondo S."/>
            <person name="Nolan M."/>
            <person name="Ohm R."/>
            <person name="Pangilinan J."/>
            <person name="Park H.-J."/>
            <person name="Ramirez L."/>
            <person name="Alfaro M."/>
            <person name="Sun H."/>
            <person name="Tritt A."/>
            <person name="Yoshinaga Y."/>
            <person name="Zwiers L.-H."/>
            <person name="Turgeon B."/>
            <person name="Goodwin S."/>
            <person name="Spatafora J."/>
            <person name="Crous P."/>
            <person name="Grigoriev I."/>
        </authorList>
    </citation>
    <scope>NUCLEOTIDE SEQUENCE</scope>
    <source>
        <strain evidence="10">CBS 119925</strain>
    </source>
</reference>
<protein>
    <submittedName>
        <fullName evidence="10">Cytochrome P450</fullName>
    </submittedName>
</protein>
<evidence type="ECO:0000256" key="6">
    <source>
        <dbReference type="ARBA" id="ARBA00023004"/>
    </source>
</evidence>
<dbReference type="GO" id="GO:0005506">
    <property type="term" value="F:iron ion binding"/>
    <property type="evidence" value="ECO:0007669"/>
    <property type="project" value="InterPro"/>
</dbReference>
<name>A0A6A6VFS1_9PLEO</name>
<sequence>MVMASELVCRNKNMLFKQYTPDFLLHQRMSASVVSPRASACYTPIQDLESKTLLYNLLTSASTDPDSVVADFAHIFEIFSASIVYTTTSGLRILTGHEWQIETSHECLQNIIKAGQVGAWIVDALPWLNVLPKALAPWKKTADAWHDKWDKLHMTNYHDALQRPGWNWAKCFTQSNEASQMTETELAWSLGMLCDAGVETTNTQLQISILACCASPDWIPMAQKELDRVVGNDRLPTFEDLDKLPYMQAVVEKCFRWRHLAPTGSLVIFLAIAMRNDKSLYEDPEVFCPERWLDETNPDRMPRSQSGNFGYGRRVCPGRFIAQRPLIIAMARMLWAFDISSEDGTRLAVDETSFAPAFISEPLPFKARFKIRDEHRRPVIEREFNETEKDVGKLIDEVRRRQVATGLKHWNFRDTGSMCVSHIHCFPWT</sequence>
<dbReference type="GO" id="GO:0004497">
    <property type="term" value="F:monooxygenase activity"/>
    <property type="evidence" value="ECO:0007669"/>
    <property type="project" value="UniProtKB-KW"/>
</dbReference>
<dbReference type="PROSITE" id="PS00086">
    <property type="entry name" value="CYTOCHROME_P450"/>
    <property type="match status" value="1"/>
</dbReference>
<dbReference type="InterPro" id="IPR001128">
    <property type="entry name" value="Cyt_P450"/>
</dbReference>
<accession>A0A6A6VFS1</accession>
<dbReference type="Proteomes" id="UP000799440">
    <property type="component" value="Unassembled WGS sequence"/>
</dbReference>
<feature type="binding site" description="axial binding residue" evidence="8">
    <location>
        <position position="316"/>
    </location>
    <ligand>
        <name>heme</name>
        <dbReference type="ChEBI" id="CHEBI:30413"/>
    </ligand>
    <ligandPart>
        <name>Fe</name>
        <dbReference type="ChEBI" id="CHEBI:18248"/>
    </ligandPart>
</feature>
<evidence type="ECO:0000256" key="8">
    <source>
        <dbReference type="PIRSR" id="PIRSR602401-1"/>
    </source>
</evidence>
<keyword evidence="11" id="KW-1185">Reference proteome</keyword>
<dbReference type="PANTHER" id="PTHR46300:SF1">
    <property type="entry name" value="P450, PUTATIVE (EUROFUNG)-RELATED"/>
    <property type="match status" value="1"/>
</dbReference>
<evidence type="ECO:0000256" key="9">
    <source>
        <dbReference type="RuleBase" id="RU000461"/>
    </source>
</evidence>
<keyword evidence="5 9" id="KW-0560">Oxidoreductase</keyword>
<evidence type="ECO:0000313" key="11">
    <source>
        <dbReference type="Proteomes" id="UP000799440"/>
    </source>
</evidence>
<gene>
    <name evidence="10" type="ORF">M011DRAFT_485815</name>
</gene>
<keyword evidence="3 8" id="KW-0349">Heme</keyword>
<dbReference type="InterPro" id="IPR036396">
    <property type="entry name" value="Cyt_P450_sf"/>
</dbReference>
<proteinExistence type="inferred from homology"/>
<evidence type="ECO:0000256" key="7">
    <source>
        <dbReference type="ARBA" id="ARBA00023033"/>
    </source>
</evidence>
<evidence type="ECO:0000256" key="1">
    <source>
        <dbReference type="ARBA" id="ARBA00001971"/>
    </source>
</evidence>
<dbReference type="GO" id="GO:0016705">
    <property type="term" value="F:oxidoreductase activity, acting on paired donors, with incorporation or reduction of molecular oxygen"/>
    <property type="evidence" value="ECO:0007669"/>
    <property type="project" value="InterPro"/>
</dbReference>
<dbReference type="SUPFAM" id="SSF48264">
    <property type="entry name" value="Cytochrome P450"/>
    <property type="match status" value="1"/>
</dbReference>
<evidence type="ECO:0000313" key="10">
    <source>
        <dbReference type="EMBL" id="KAF2748564.1"/>
    </source>
</evidence>
<organism evidence="10 11">
    <name type="scientific">Sporormia fimetaria CBS 119925</name>
    <dbReference type="NCBI Taxonomy" id="1340428"/>
    <lineage>
        <taxon>Eukaryota</taxon>
        <taxon>Fungi</taxon>
        <taxon>Dikarya</taxon>
        <taxon>Ascomycota</taxon>
        <taxon>Pezizomycotina</taxon>
        <taxon>Dothideomycetes</taxon>
        <taxon>Pleosporomycetidae</taxon>
        <taxon>Pleosporales</taxon>
        <taxon>Sporormiaceae</taxon>
        <taxon>Sporormia</taxon>
    </lineage>
</organism>
<evidence type="ECO:0000256" key="2">
    <source>
        <dbReference type="ARBA" id="ARBA00010617"/>
    </source>
</evidence>
<comment type="similarity">
    <text evidence="2 9">Belongs to the cytochrome P450 family.</text>
</comment>
<dbReference type="InterPro" id="IPR050364">
    <property type="entry name" value="Cytochrome_P450_fung"/>
</dbReference>
<evidence type="ECO:0000256" key="5">
    <source>
        <dbReference type="ARBA" id="ARBA00023002"/>
    </source>
</evidence>
<evidence type="ECO:0000256" key="4">
    <source>
        <dbReference type="ARBA" id="ARBA00022723"/>
    </source>
</evidence>
<keyword evidence="7 9" id="KW-0503">Monooxygenase</keyword>
<dbReference type="OrthoDB" id="1470350at2759"/>
<keyword evidence="4 8" id="KW-0479">Metal-binding</keyword>
<comment type="cofactor">
    <cofactor evidence="1 8">
        <name>heme</name>
        <dbReference type="ChEBI" id="CHEBI:30413"/>
    </cofactor>
</comment>
<dbReference type="PRINTS" id="PR00463">
    <property type="entry name" value="EP450I"/>
</dbReference>
<evidence type="ECO:0000256" key="3">
    <source>
        <dbReference type="ARBA" id="ARBA00022617"/>
    </source>
</evidence>
<keyword evidence="6 8" id="KW-0408">Iron</keyword>
<dbReference type="Gene3D" id="1.10.630.10">
    <property type="entry name" value="Cytochrome P450"/>
    <property type="match status" value="1"/>
</dbReference>
<dbReference type="InterPro" id="IPR017972">
    <property type="entry name" value="Cyt_P450_CS"/>
</dbReference>
<dbReference type="Pfam" id="PF00067">
    <property type="entry name" value="p450"/>
    <property type="match status" value="1"/>
</dbReference>
<dbReference type="GO" id="GO:0020037">
    <property type="term" value="F:heme binding"/>
    <property type="evidence" value="ECO:0007669"/>
    <property type="project" value="InterPro"/>
</dbReference>
<dbReference type="InterPro" id="IPR002401">
    <property type="entry name" value="Cyt_P450_E_grp-I"/>
</dbReference>
<dbReference type="AlphaFoldDB" id="A0A6A6VFS1"/>